<reference evidence="1 2" key="1">
    <citation type="submission" date="2016-10" db="EMBL/GenBank/DDBJ databases">
        <authorList>
            <person name="de Groot N.N."/>
        </authorList>
    </citation>
    <scope>NUCLEOTIDE SEQUENCE [LARGE SCALE GENOMIC DNA]</scope>
    <source>
        <strain evidence="1 2">DSM 15695</strain>
    </source>
</reference>
<organism evidence="1 2">
    <name type="scientific">Ignavigranum ruoffiae</name>
    <dbReference type="NCBI Taxonomy" id="89093"/>
    <lineage>
        <taxon>Bacteria</taxon>
        <taxon>Bacillati</taxon>
        <taxon>Bacillota</taxon>
        <taxon>Bacilli</taxon>
        <taxon>Lactobacillales</taxon>
        <taxon>Aerococcaceae</taxon>
        <taxon>Ignavigranum</taxon>
    </lineage>
</organism>
<name>A0A1H9FKX7_9LACT</name>
<dbReference type="Proteomes" id="UP000198833">
    <property type="component" value="Unassembled WGS sequence"/>
</dbReference>
<dbReference type="AlphaFoldDB" id="A0A1H9FKX7"/>
<dbReference type="RefSeq" id="WP_092572461.1">
    <property type="nucleotide sequence ID" value="NZ_CALUDV010000006.1"/>
</dbReference>
<evidence type="ECO:0000313" key="1">
    <source>
        <dbReference type="EMBL" id="SEQ38572.1"/>
    </source>
</evidence>
<keyword evidence="2" id="KW-1185">Reference proteome</keyword>
<dbReference type="EMBL" id="FOEN01000009">
    <property type="protein sequence ID" value="SEQ38572.1"/>
    <property type="molecule type" value="Genomic_DNA"/>
</dbReference>
<protein>
    <submittedName>
        <fullName evidence="1">Uncharacterized protein</fullName>
    </submittedName>
</protein>
<dbReference type="STRING" id="89093.SAMN04488558_10983"/>
<sequence length="185" mass="20822">MSKYPQEIQILYQDYPEIPYISPDRPLEDWLSQVKIGTASLVSKRNMTRTAEGLLPGDIILLWRISLGTYTSDSWTPKYFEYDYGIDCSASLKMLLAEAYARELSAAQSLDHIAAPILKALLKSKGVKGLSKMNKASLKEAILEHYSEEELDQAIPLRSYELTDKGASALANNQDVVDRHPKKKL</sequence>
<accession>A0A1H9FKX7</accession>
<dbReference type="OrthoDB" id="2180340at2"/>
<proteinExistence type="predicted"/>
<gene>
    <name evidence="1" type="ORF">SAMN04488558_10983</name>
</gene>
<evidence type="ECO:0000313" key="2">
    <source>
        <dbReference type="Proteomes" id="UP000198833"/>
    </source>
</evidence>